<dbReference type="GO" id="GO:0005886">
    <property type="term" value="C:plasma membrane"/>
    <property type="evidence" value="ECO:0007669"/>
    <property type="project" value="TreeGrafter"/>
</dbReference>
<sequence>MSYILHAFPLLYLNLGGELLYIIEQRLQAQNIVTEKSEKVLNDLLSTMLNRQFLSGVFRPERLNSTSTMKNLMENIVHSSIMRLGQDSLDKLYDLMVMSIKFQFTSAPDAQSLFAITINHVDSWMQLTQDPEIMLQIQYSKDLLITHYAKFSPWAWMTIRHNLLNYLQPCKTRVTIFLNRELQSQSGYFHSDNKRPLPEGFTFPQLSLGNFKPYDFQCNEFAINLGINMFNDSQRPHFRTTGFNSLQRITFKPTTNDTQSNMANVSAATVDEGKIDSIQLNLKAISAHDEHETVHVVEETLLDLFDQAIASDK</sequence>
<dbReference type="PANTHER" id="PTHR21439:SF0">
    <property type="entry name" value="PROTEIN OSCP1"/>
    <property type="match status" value="1"/>
</dbReference>
<dbReference type="OrthoDB" id="2157380at2759"/>
<reference evidence="1" key="1">
    <citation type="submission" date="2021-11" db="EMBL/GenBank/DDBJ databases">
        <authorList>
            <person name="Schell T."/>
        </authorList>
    </citation>
    <scope>NUCLEOTIDE SEQUENCE</scope>
    <source>
        <strain evidence="1">M5</strain>
    </source>
</reference>
<dbReference type="EMBL" id="CAKKLH010000101">
    <property type="protein sequence ID" value="CAH0103102.1"/>
    <property type="molecule type" value="Genomic_DNA"/>
</dbReference>
<dbReference type="Proteomes" id="UP000789390">
    <property type="component" value="Unassembled WGS sequence"/>
</dbReference>
<evidence type="ECO:0000313" key="2">
    <source>
        <dbReference type="Proteomes" id="UP000789390"/>
    </source>
</evidence>
<proteinExistence type="predicted"/>
<gene>
    <name evidence="1" type="ORF">DGAL_LOCUS5636</name>
</gene>
<dbReference type="GO" id="GO:0005737">
    <property type="term" value="C:cytoplasm"/>
    <property type="evidence" value="ECO:0007669"/>
    <property type="project" value="TreeGrafter"/>
</dbReference>
<dbReference type="AlphaFoldDB" id="A0A8J2WG30"/>
<protein>
    <recommendedName>
        <fullName evidence="3">Protein OSCP1</fullName>
    </recommendedName>
</protein>
<accession>A0A8J2WG30</accession>
<organism evidence="1 2">
    <name type="scientific">Daphnia galeata</name>
    <dbReference type="NCBI Taxonomy" id="27404"/>
    <lineage>
        <taxon>Eukaryota</taxon>
        <taxon>Metazoa</taxon>
        <taxon>Ecdysozoa</taxon>
        <taxon>Arthropoda</taxon>
        <taxon>Crustacea</taxon>
        <taxon>Branchiopoda</taxon>
        <taxon>Diplostraca</taxon>
        <taxon>Cladocera</taxon>
        <taxon>Anomopoda</taxon>
        <taxon>Daphniidae</taxon>
        <taxon>Daphnia</taxon>
    </lineage>
</organism>
<dbReference type="InterPro" id="IPR019332">
    <property type="entry name" value="OSCP1"/>
</dbReference>
<name>A0A8J2WG30_9CRUS</name>
<keyword evidence="2" id="KW-1185">Reference proteome</keyword>
<evidence type="ECO:0000313" key="1">
    <source>
        <dbReference type="EMBL" id="CAH0103102.1"/>
    </source>
</evidence>
<evidence type="ECO:0008006" key="3">
    <source>
        <dbReference type="Google" id="ProtNLM"/>
    </source>
</evidence>
<comment type="caution">
    <text evidence="1">The sequence shown here is derived from an EMBL/GenBank/DDBJ whole genome shotgun (WGS) entry which is preliminary data.</text>
</comment>
<dbReference type="Pfam" id="PF10188">
    <property type="entry name" value="Oscp1"/>
    <property type="match status" value="1"/>
</dbReference>
<dbReference type="PANTHER" id="PTHR21439">
    <property type="entry name" value="OXIDORED-NITRO DOMAIN-CONTAINING PROTEIN"/>
    <property type="match status" value="1"/>
</dbReference>